<accession>A0A6J5FXL3</accession>
<name>A0A6J5FXL3_9BURK</name>
<dbReference type="EMBL" id="CADIKI010000006">
    <property type="protein sequence ID" value="CAB3788772.1"/>
    <property type="molecule type" value="Genomic_DNA"/>
</dbReference>
<keyword evidence="3" id="KW-1185">Reference proteome</keyword>
<gene>
    <name evidence="2" type="ORF">LMG27177_02481</name>
</gene>
<feature type="compositionally biased region" description="Basic and acidic residues" evidence="1">
    <location>
        <begin position="249"/>
        <end position="275"/>
    </location>
</feature>
<evidence type="ECO:0000256" key="1">
    <source>
        <dbReference type="SAM" id="MobiDB-lite"/>
    </source>
</evidence>
<reference evidence="2 3" key="1">
    <citation type="submission" date="2020-04" db="EMBL/GenBank/DDBJ databases">
        <authorList>
            <person name="De Canck E."/>
        </authorList>
    </citation>
    <scope>NUCLEOTIDE SEQUENCE [LARGE SCALE GENOMIC DNA]</scope>
    <source>
        <strain evidence="2 3">LMG 27177</strain>
    </source>
</reference>
<dbReference type="AlphaFoldDB" id="A0A6J5FXL3"/>
<feature type="region of interest" description="Disordered" evidence="1">
    <location>
        <begin position="239"/>
        <end position="283"/>
    </location>
</feature>
<proteinExistence type="predicted"/>
<evidence type="ECO:0000313" key="3">
    <source>
        <dbReference type="Proteomes" id="UP000494252"/>
    </source>
</evidence>
<protein>
    <submittedName>
        <fullName evidence="2">Uncharacterized protein</fullName>
    </submittedName>
</protein>
<dbReference type="Proteomes" id="UP000494252">
    <property type="component" value="Unassembled WGS sequence"/>
</dbReference>
<evidence type="ECO:0000313" key="2">
    <source>
        <dbReference type="EMBL" id="CAB3788772.1"/>
    </source>
</evidence>
<organism evidence="2 3">
    <name type="scientific">Paraburkholderia fynbosensis</name>
    <dbReference type="NCBI Taxonomy" id="1200993"/>
    <lineage>
        <taxon>Bacteria</taxon>
        <taxon>Pseudomonadati</taxon>
        <taxon>Pseudomonadota</taxon>
        <taxon>Betaproteobacteria</taxon>
        <taxon>Burkholderiales</taxon>
        <taxon>Burkholderiaceae</taxon>
        <taxon>Paraburkholderia</taxon>
    </lineage>
</organism>
<sequence length="305" mass="33344">MCSSQVPGILSGWSNALPRHDLIVEDHLAVVTPIDSRELVVTRFEYRRYPLRLRGTSRASSTALRPATDSARATPCVSRAQALDGAAVSRLAGRAREDDAARRLLPYPTRRTRVAHRLAPGGSVLSFAADCHGRNSIPDSEVGCWYEDQYLAIAVGEVRIGGEVLARCALRRDAHAFDEAVFLRFCEQAIVSVNAVRASWKAGSILCVAGPHGFVVIAHRAQPESQVIALVNRVAPVRSTRGPTARASRPPEVDQHIARDGLPRPDRATESERAKARSSSASSAPWLKIDEIEALYRHMARRSHV</sequence>